<gene>
    <name evidence="2" type="ORF">CFN78_16465</name>
</gene>
<feature type="compositionally biased region" description="Basic and acidic residues" evidence="1">
    <location>
        <begin position="802"/>
        <end position="811"/>
    </location>
</feature>
<evidence type="ECO:0000313" key="2">
    <source>
        <dbReference type="EMBL" id="OZM72132.1"/>
    </source>
</evidence>
<keyword evidence="3" id="KW-1185">Reference proteome</keyword>
<feature type="compositionally biased region" description="Low complexity" evidence="1">
    <location>
        <begin position="495"/>
        <end position="513"/>
    </location>
</feature>
<dbReference type="Proteomes" id="UP000242444">
    <property type="component" value="Unassembled WGS sequence"/>
</dbReference>
<feature type="region of interest" description="Disordered" evidence="1">
    <location>
        <begin position="674"/>
        <end position="843"/>
    </location>
</feature>
<comment type="caution">
    <text evidence="2">The sequence shown here is derived from an EMBL/GenBank/DDBJ whole genome shotgun (WGS) entry which is preliminary data.</text>
</comment>
<feature type="region of interest" description="Disordered" evidence="1">
    <location>
        <begin position="393"/>
        <end position="415"/>
    </location>
</feature>
<proteinExistence type="predicted"/>
<feature type="region of interest" description="Disordered" evidence="1">
    <location>
        <begin position="481"/>
        <end position="560"/>
    </location>
</feature>
<feature type="compositionally biased region" description="Gly residues" evidence="1">
    <location>
        <begin position="249"/>
        <end position="260"/>
    </location>
</feature>
<evidence type="ECO:0008006" key="4">
    <source>
        <dbReference type="Google" id="ProtNLM"/>
    </source>
</evidence>
<organism evidence="2 3">
    <name type="scientific">Amycolatopsis antarctica</name>
    <dbReference type="NCBI Taxonomy" id="1854586"/>
    <lineage>
        <taxon>Bacteria</taxon>
        <taxon>Bacillati</taxon>
        <taxon>Actinomycetota</taxon>
        <taxon>Actinomycetes</taxon>
        <taxon>Pseudonocardiales</taxon>
        <taxon>Pseudonocardiaceae</taxon>
        <taxon>Amycolatopsis</taxon>
    </lineage>
</organism>
<evidence type="ECO:0000313" key="3">
    <source>
        <dbReference type="Proteomes" id="UP000242444"/>
    </source>
</evidence>
<dbReference type="InterPro" id="IPR036689">
    <property type="entry name" value="ESAT-6-like_sf"/>
</dbReference>
<dbReference type="SUPFAM" id="SSF140453">
    <property type="entry name" value="EsxAB dimer-like"/>
    <property type="match status" value="1"/>
</dbReference>
<accession>A0A263D126</accession>
<feature type="compositionally biased region" description="Low complexity" evidence="1">
    <location>
        <begin position="239"/>
        <end position="248"/>
    </location>
</feature>
<dbReference type="EMBL" id="NKYE01000009">
    <property type="protein sequence ID" value="OZM72132.1"/>
    <property type="molecule type" value="Genomic_DNA"/>
</dbReference>
<feature type="compositionally biased region" description="Acidic residues" evidence="1">
    <location>
        <begin position="792"/>
        <end position="801"/>
    </location>
</feature>
<name>A0A263D126_9PSEU</name>
<dbReference type="RefSeq" id="WP_094863703.1">
    <property type="nucleotide sequence ID" value="NZ_NKYE01000009.1"/>
</dbReference>
<feature type="compositionally biased region" description="Polar residues" evidence="1">
    <location>
        <begin position="767"/>
        <end position="776"/>
    </location>
</feature>
<protein>
    <recommendedName>
        <fullName evidence="4">PPE family domain-containing protein</fullName>
    </recommendedName>
</protein>
<evidence type="ECO:0000256" key="1">
    <source>
        <dbReference type="SAM" id="MobiDB-lite"/>
    </source>
</evidence>
<reference evidence="2 3" key="1">
    <citation type="submission" date="2017-07" db="EMBL/GenBank/DDBJ databases">
        <title>Amycolatopsis antarcticus sp. nov., isolated from the surface of an Antarcticus brown macroalga.</title>
        <authorList>
            <person name="Wang J."/>
            <person name="Leiva S."/>
            <person name="Huang J."/>
            <person name="Huang Y."/>
        </authorList>
    </citation>
    <scope>NUCLEOTIDE SEQUENCE [LARGE SCALE GENOMIC DNA]</scope>
    <source>
        <strain evidence="2 3">AU-G6</strain>
    </source>
</reference>
<dbReference type="OrthoDB" id="3298759at2"/>
<dbReference type="Gene3D" id="1.10.287.1060">
    <property type="entry name" value="ESAT-6-like"/>
    <property type="match status" value="1"/>
</dbReference>
<dbReference type="AlphaFoldDB" id="A0A263D126"/>
<dbReference type="InParanoid" id="A0A263D126"/>
<feature type="compositionally biased region" description="Gly residues" evidence="1">
    <location>
        <begin position="229"/>
        <end position="238"/>
    </location>
</feature>
<feature type="region of interest" description="Disordered" evidence="1">
    <location>
        <begin position="315"/>
        <end position="335"/>
    </location>
</feature>
<feature type="region of interest" description="Disordered" evidence="1">
    <location>
        <begin position="229"/>
        <end position="269"/>
    </location>
</feature>
<sequence length="843" mass="81887">MPDDDDRYDGNGFSSTDNGIFADLNSSTGVADYAQWDWKQIAAAITGGTNMTGDGAEAMATAVSSPDSLRQAATVFSQVQATLTGVAEALTAQAEAVAGRPTSPWQGPAAETFLAMMRQFSAGVGTNADRLGGGDARVNAVPQQLLDNANALTRAIANVHAIDAHYASEARRVGVTPMSNGLIPVSRRPDIVELLNADMRTQLDMLVGNYSVTVVPRTAPVQPPIGIGGTASGLGGSPSGLTSEDLLAGGLGGSDAGGGPVTEFDPASVGLGGDLGGGAGAGLSAEDFGVGELTPFASADGLGAAGIGGDLGAGGEATPFSSTDGSGALGAPSPVSPFGGLGGDLGGGAGAGLSAEDFGMGAVSPFGGLGDAGSGLGLGVVSPFGGLGASPGAGAGSGADTRSGLGSAPGLGGKVDPALDRQLNPVSPFEPGQFDDAALGGGAGGIGDLGAGGIGDVSPFTGAADVDAVAAGDVGSAGDVGGAGGADADRPAEVPTASDAGASSAAADQATGAGQQGMGGMPFMPPTGGMGGMPANQQAGADRSDASGLIEGDSEPWVETSPLYDATMDDVLSGENITGATAGTGALSGLTGSDDAVERLDDVGVALTAAAPSLTTGGPSAAPVDDWSEVAQAPASDAVPTAGETATAAAGITEQPDAATALGTAAMAAAGLAGVAGARSGRRRKDETGGDDSSNPPPEPQDVSRVVGPPAAESDAVRPDGANAWDGAGQSGPGWTLGRVAEDGQPDEQAVSPVTARNEGENDGRQRSTWKPTKVQSVEFDLAAMPRSGDWDGVEEEEDESEAKPETEDKPPAAGGPTKFAMLLNEDGGSWRGKDRITPGVLE</sequence>